<dbReference type="PANTHER" id="PTHR32309">
    <property type="entry name" value="TYROSINE-PROTEIN KINASE"/>
    <property type="match status" value="1"/>
</dbReference>
<feature type="region of interest" description="Disordered" evidence="7">
    <location>
        <begin position="310"/>
        <end position="331"/>
    </location>
</feature>
<feature type="coiled-coil region" evidence="6">
    <location>
        <begin position="333"/>
        <end position="367"/>
    </location>
</feature>
<keyword evidence="3 9" id="KW-0418">Kinase</keyword>
<dbReference type="InterPro" id="IPR005702">
    <property type="entry name" value="Wzc-like_C"/>
</dbReference>
<keyword evidence="4" id="KW-0067">ATP-binding</keyword>
<dbReference type="GO" id="GO:0004713">
    <property type="term" value="F:protein tyrosine kinase activity"/>
    <property type="evidence" value="ECO:0007669"/>
    <property type="project" value="UniProtKB-KW"/>
</dbReference>
<keyword evidence="1 9" id="KW-0808">Transferase</keyword>
<evidence type="ECO:0000256" key="7">
    <source>
        <dbReference type="SAM" id="MobiDB-lite"/>
    </source>
</evidence>
<reference evidence="9 10" key="1">
    <citation type="submission" date="2019-08" db="EMBL/GenBank/DDBJ databases">
        <title>Deep-cultivation of Planctomycetes and their phenomic and genomic characterization uncovers novel biology.</title>
        <authorList>
            <person name="Wiegand S."/>
            <person name="Jogler M."/>
            <person name="Boedeker C."/>
            <person name="Pinto D."/>
            <person name="Vollmers J."/>
            <person name="Rivas-Marin E."/>
            <person name="Kohn T."/>
            <person name="Peeters S.H."/>
            <person name="Heuer A."/>
            <person name="Rast P."/>
            <person name="Oberbeckmann S."/>
            <person name="Bunk B."/>
            <person name="Jeske O."/>
            <person name="Meyerdierks A."/>
            <person name="Storesund J.E."/>
            <person name="Kallscheuer N."/>
            <person name="Luecker S."/>
            <person name="Lage O.M."/>
            <person name="Pohl T."/>
            <person name="Merkel B.J."/>
            <person name="Hornburger P."/>
            <person name="Mueller R.-W."/>
            <person name="Bruemmer F."/>
            <person name="Labrenz M."/>
            <person name="Spormann A.M."/>
            <person name="Op den Camp H."/>
            <person name="Overmann J."/>
            <person name="Amann R."/>
            <person name="Jetten M.S.M."/>
            <person name="Mascher T."/>
            <person name="Medema M.H."/>
            <person name="Devos D.P."/>
            <person name="Kaster A.-K."/>
            <person name="Ovreas L."/>
            <person name="Rohde M."/>
            <person name="Galperin M.Y."/>
            <person name="Jogler C."/>
        </authorList>
    </citation>
    <scope>NUCLEOTIDE SEQUENCE [LARGE SCALE GENOMIC DNA]</scope>
    <source>
        <strain evidence="9 10">OJF2</strain>
    </source>
</reference>
<feature type="compositionally biased region" description="Low complexity" evidence="7">
    <location>
        <begin position="247"/>
        <end position="258"/>
    </location>
</feature>
<evidence type="ECO:0000259" key="8">
    <source>
        <dbReference type="Pfam" id="PF13614"/>
    </source>
</evidence>
<evidence type="ECO:0000256" key="2">
    <source>
        <dbReference type="ARBA" id="ARBA00022741"/>
    </source>
</evidence>
<dbReference type="GO" id="GO:0005524">
    <property type="term" value="F:ATP binding"/>
    <property type="evidence" value="ECO:0007669"/>
    <property type="project" value="UniProtKB-KW"/>
</dbReference>
<keyword evidence="10" id="KW-1185">Reference proteome</keyword>
<dbReference type="Proteomes" id="UP000324233">
    <property type="component" value="Chromosome"/>
</dbReference>
<feature type="region of interest" description="Disordered" evidence="7">
    <location>
        <begin position="237"/>
        <end position="259"/>
    </location>
</feature>
<dbReference type="SUPFAM" id="SSF52540">
    <property type="entry name" value="P-loop containing nucleoside triphosphate hydrolases"/>
    <property type="match status" value="1"/>
</dbReference>
<dbReference type="CDD" id="cd05387">
    <property type="entry name" value="BY-kinase"/>
    <property type="match status" value="1"/>
</dbReference>
<evidence type="ECO:0000256" key="3">
    <source>
        <dbReference type="ARBA" id="ARBA00022777"/>
    </source>
</evidence>
<feature type="domain" description="AAA" evidence="8">
    <location>
        <begin position="526"/>
        <end position="641"/>
    </location>
</feature>
<sequence>MDPIKIWKAFCRRWKLALLGGIAMSLAAAAVVFFGMPLSKMTASALVHVSEKRPREIFETRESDVAYRTYQETQVILARSRAVIEAALKAPEMTSIPLLKAEPDPIAWLADQIKVDFPRGSEILTISLSASCDPEDVARMVNCVTDAYLTEIVEKERLERVARFDRLKSLFSDYQKQLAEKRREFKTMAGSVGTSDKQAAAVRQQMMAEQLGMARQELLKLQGEIRKEQARLNVLASRSDLAPSDGSASPRVSASPPSGMDLELAEMQDQLAKLKKKEADIKRIARRGAVDPAGRLVHQEIEALSKSIEARRRGTRGDAAARRSQAPGELSVGGVAENRYQEAQELLEILREQEKSLAVEIAQLESQSSALNVQSMDLHWLEDEIAVSSDTAKLVGSEVQSMTVEMQAPPRIRLIEKASAPKSAGHARRLKLTGMAGLAAFVGFLGTITFWELRRRKVDSPNDVACTVGLRIIGDLPRLQLGSRSDEGQEKKEHFVRSIDAVRTMLLRTSGFDSFQIVMTCSALEGEGKTSLSGHLATSLARAGRKTLLLDCDLRKPSLHKVFDVPPEPGLCEILRAEVNWKDAIHQTWSPNLSLMCAGRFDASIPELLPREQVAELFRAIRDEFDFAIVDTSPLLQVTDPLIVSQHVDAVLFSVLSEVSQLPEIQAALERLRSMRVRVLGAVVSGTRIKSRAYYGGYPTYG</sequence>
<evidence type="ECO:0000313" key="9">
    <source>
        <dbReference type="EMBL" id="QEH37858.1"/>
    </source>
</evidence>
<evidence type="ECO:0000256" key="4">
    <source>
        <dbReference type="ARBA" id="ARBA00022840"/>
    </source>
</evidence>
<evidence type="ECO:0000256" key="5">
    <source>
        <dbReference type="ARBA" id="ARBA00023137"/>
    </source>
</evidence>
<gene>
    <name evidence="9" type="primary">ptk</name>
    <name evidence="9" type="ORF">OJF2_64500</name>
</gene>
<dbReference type="NCBIfam" id="TIGR01007">
    <property type="entry name" value="eps_fam"/>
    <property type="match status" value="1"/>
</dbReference>
<evidence type="ECO:0000313" key="10">
    <source>
        <dbReference type="Proteomes" id="UP000324233"/>
    </source>
</evidence>
<dbReference type="PANTHER" id="PTHR32309:SF31">
    <property type="entry name" value="CAPSULAR EXOPOLYSACCHARIDE FAMILY"/>
    <property type="match status" value="1"/>
</dbReference>
<dbReference type="RefSeq" id="WP_168222151.1">
    <property type="nucleotide sequence ID" value="NZ_CP042997.1"/>
</dbReference>
<name>A0A5B9WB10_9BACT</name>
<dbReference type="InterPro" id="IPR027417">
    <property type="entry name" value="P-loop_NTPase"/>
</dbReference>
<dbReference type="KEGG" id="agv:OJF2_64500"/>
<keyword evidence="6" id="KW-0175">Coiled coil</keyword>
<keyword evidence="5" id="KW-0829">Tyrosine-protein kinase</keyword>
<evidence type="ECO:0000256" key="1">
    <source>
        <dbReference type="ARBA" id="ARBA00022679"/>
    </source>
</evidence>
<dbReference type="InterPro" id="IPR025669">
    <property type="entry name" value="AAA_dom"/>
</dbReference>
<feature type="compositionally biased region" description="Basic and acidic residues" evidence="7">
    <location>
        <begin position="310"/>
        <end position="321"/>
    </location>
</feature>
<evidence type="ECO:0000256" key="6">
    <source>
        <dbReference type="SAM" id="Coils"/>
    </source>
</evidence>
<proteinExistence type="predicted"/>
<protein>
    <submittedName>
        <fullName evidence="9">Tyrosine-protein kinase ptk</fullName>
        <ecNumber evidence="9">2.7.10.-</ecNumber>
    </submittedName>
</protein>
<keyword evidence="2" id="KW-0547">Nucleotide-binding</keyword>
<dbReference type="Pfam" id="PF13614">
    <property type="entry name" value="AAA_31"/>
    <property type="match status" value="1"/>
</dbReference>
<dbReference type="EMBL" id="CP042997">
    <property type="protein sequence ID" value="QEH37858.1"/>
    <property type="molecule type" value="Genomic_DNA"/>
</dbReference>
<dbReference type="AlphaFoldDB" id="A0A5B9WB10"/>
<accession>A0A5B9WB10</accession>
<dbReference type="Gene3D" id="3.40.50.300">
    <property type="entry name" value="P-loop containing nucleotide triphosphate hydrolases"/>
    <property type="match status" value="1"/>
</dbReference>
<dbReference type="EC" id="2.7.10.-" evidence="9"/>
<dbReference type="InterPro" id="IPR050445">
    <property type="entry name" value="Bact_polysacc_biosynth/exp"/>
</dbReference>
<organism evidence="9 10">
    <name type="scientific">Aquisphaera giovannonii</name>
    <dbReference type="NCBI Taxonomy" id="406548"/>
    <lineage>
        <taxon>Bacteria</taxon>
        <taxon>Pseudomonadati</taxon>
        <taxon>Planctomycetota</taxon>
        <taxon>Planctomycetia</taxon>
        <taxon>Isosphaerales</taxon>
        <taxon>Isosphaeraceae</taxon>
        <taxon>Aquisphaera</taxon>
    </lineage>
</organism>